<comment type="subcellular location">
    <subcellularLocation>
        <location evidence="1">Secreted</location>
        <location evidence="1">Cell wall</location>
    </subcellularLocation>
</comment>
<evidence type="ECO:0000259" key="5">
    <source>
        <dbReference type="Pfam" id="PF12708"/>
    </source>
</evidence>
<dbReference type="Proteomes" id="UP000250321">
    <property type="component" value="Unassembled WGS sequence"/>
</dbReference>
<dbReference type="Pfam" id="PF12708">
    <property type="entry name" value="Pect-lyase_RHGA_epim"/>
    <property type="match status" value="1"/>
</dbReference>
<feature type="domain" description="Rhamnogalacturonase A/B/Epimerase-like pectate lyase" evidence="5">
    <location>
        <begin position="13"/>
        <end position="59"/>
    </location>
</feature>
<evidence type="ECO:0000256" key="3">
    <source>
        <dbReference type="ARBA" id="ARBA00022525"/>
    </source>
</evidence>
<keyword evidence="2" id="KW-0134">Cell wall</keyword>
<dbReference type="PANTHER" id="PTHR31375">
    <property type="match status" value="1"/>
</dbReference>
<reference evidence="6 7" key="1">
    <citation type="submission" date="2018-02" db="EMBL/GenBank/DDBJ databases">
        <title>Draft genome of wild Prunus yedoensis var. nudiflora.</title>
        <authorList>
            <person name="Baek S."/>
            <person name="Kim J.-H."/>
            <person name="Choi K."/>
            <person name="Kim G.-B."/>
            <person name="Cho A."/>
            <person name="Jang H."/>
            <person name="Shin C.-H."/>
            <person name="Yu H.-J."/>
            <person name="Mun J.-H."/>
        </authorList>
    </citation>
    <scope>NUCLEOTIDE SEQUENCE [LARGE SCALE GENOMIC DNA]</scope>
    <source>
        <strain evidence="7">cv. Jeju island</strain>
        <tissue evidence="6">Leaf</tissue>
    </source>
</reference>
<proteinExistence type="predicted"/>
<accession>A0A314UFT7</accession>
<name>A0A314UFT7_PRUYE</name>
<comment type="caution">
    <text evidence="6">The sequence shown here is derived from an EMBL/GenBank/DDBJ whole genome shotgun (WGS) entry which is preliminary data.</text>
</comment>
<dbReference type="GO" id="GO:0071555">
    <property type="term" value="P:cell wall organization"/>
    <property type="evidence" value="ECO:0007669"/>
    <property type="project" value="UniProtKB-KW"/>
</dbReference>
<dbReference type="EMBL" id="PJQY01003578">
    <property type="protein sequence ID" value="PQM36160.1"/>
    <property type="molecule type" value="Genomic_DNA"/>
</dbReference>
<keyword evidence="7" id="KW-1185">Reference proteome</keyword>
<dbReference type="InterPro" id="IPR012334">
    <property type="entry name" value="Pectin_lyas_fold"/>
</dbReference>
<evidence type="ECO:0000313" key="6">
    <source>
        <dbReference type="EMBL" id="PQM36160.1"/>
    </source>
</evidence>
<dbReference type="Gene3D" id="2.160.20.10">
    <property type="entry name" value="Single-stranded right-handed beta-helix, Pectin lyase-like"/>
    <property type="match status" value="1"/>
</dbReference>
<evidence type="ECO:0000256" key="4">
    <source>
        <dbReference type="ARBA" id="ARBA00023316"/>
    </source>
</evidence>
<keyword evidence="3" id="KW-0964">Secreted</keyword>
<organism evidence="6 7">
    <name type="scientific">Prunus yedoensis var. nudiflora</name>
    <dbReference type="NCBI Taxonomy" id="2094558"/>
    <lineage>
        <taxon>Eukaryota</taxon>
        <taxon>Viridiplantae</taxon>
        <taxon>Streptophyta</taxon>
        <taxon>Embryophyta</taxon>
        <taxon>Tracheophyta</taxon>
        <taxon>Spermatophyta</taxon>
        <taxon>Magnoliopsida</taxon>
        <taxon>eudicotyledons</taxon>
        <taxon>Gunneridae</taxon>
        <taxon>Pentapetalae</taxon>
        <taxon>rosids</taxon>
        <taxon>fabids</taxon>
        <taxon>Rosales</taxon>
        <taxon>Rosaceae</taxon>
        <taxon>Amygdaloideae</taxon>
        <taxon>Amygdaleae</taxon>
        <taxon>Prunus</taxon>
    </lineage>
</organism>
<sequence length="125" mass="13528">MSLSSIYYNNYRVVNLGAKPDGRTDSTKAFRSAWDKACASVNPAVIHVPRGTFLLGNAIFRGPCNNNAITFRIAEGTLVSPSDYRVLGNAGITGFCFRMCTASTYLALTEFLMAKALVCGIARPH</sequence>
<dbReference type="STRING" id="2094558.A0A314UFT7"/>
<dbReference type="InterPro" id="IPR024535">
    <property type="entry name" value="RHGA/B-epi-like_pectate_lyase"/>
</dbReference>
<dbReference type="InterPro" id="IPR011050">
    <property type="entry name" value="Pectin_lyase_fold/virulence"/>
</dbReference>
<dbReference type="SUPFAM" id="SSF51126">
    <property type="entry name" value="Pectin lyase-like"/>
    <property type="match status" value="1"/>
</dbReference>
<dbReference type="OrthoDB" id="1046782at2759"/>
<dbReference type="AlphaFoldDB" id="A0A314UFT7"/>
<evidence type="ECO:0000313" key="7">
    <source>
        <dbReference type="Proteomes" id="UP000250321"/>
    </source>
</evidence>
<evidence type="ECO:0000256" key="1">
    <source>
        <dbReference type="ARBA" id="ARBA00004191"/>
    </source>
</evidence>
<gene>
    <name evidence="6" type="ORF">Pyn_04566</name>
</gene>
<keyword evidence="4" id="KW-0961">Cell wall biogenesis/degradation</keyword>
<protein>
    <submittedName>
        <fullName evidence="6">Polygalacturonase-like</fullName>
    </submittedName>
</protein>
<evidence type="ECO:0000256" key="2">
    <source>
        <dbReference type="ARBA" id="ARBA00022512"/>
    </source>
</evidence>